<dbReference type="InterPro" id="IPR009057">
    <property type="entry name" value="Homeodomain-like_sf"/>
</dbReference>
<dbReference type="PANTHER" id="PTHR30055">
    <property type="entry name" value="HTH-TYPE TRANSCRIPTIONAL REGULATOR RUTR"/>
    <property type="match status" value="1"/>
</dbReference>
<dbReference type="RefSeq" id="WP_327093926.1">
    <property type="nucleotide sequence ID" value="NZ_CP109149.1"/>
</dbReference>
<dbReference type="InterPro" id="IPR050109">
    <property type="entry name" value="HTH-type_TetR-like_transc_reg"/>
</dbReference>
<evidence type="ECO:0000313" key="6">
    <source>
        <dbReference type="Proteomes" id="UP001432062"/>
    </source>
</evidence>
<feature type="region of interest" description="Disordered" evidence="3">
    <location>
        <begin position="1"/>
        <end position="30"/>
    </location>
</feature>
<evidence type="ECO:0000259" key="4">
    <source>
        <dbReference type="PROSITE" id="PS50977"/>
    </source>
</evidence>
<accession>A0ABZ1Z514</accession>
<feature type="domain" description="HTH tetR-type" evidence="4">
    <location>
        <begin position="28"/>
        <end position="88"/>
    </location>
</feature>
<protein>
    <submittedName>
        <fullName evidence="5">TetR family transcriptional regulator</fullName>
    </submittedName>
</protein>
<reference evidence="5" key="1">
    <citation type="submission" date="2022-10" db="EMBL/GenBank/DDBJ databases">
        <title>The complete genomes of actinobacterial strains from the NBC collection.</title>
        <authorList>
            <person name="Joergensen T.S."/>
            <person name="Alvarez Arevalo M."/>
            <person name="Sterndorff E.B."/>
            <person name="Faurdal D."/>
            <person name="Vuksanovic O."/>
            <person name="Mourched A.-S."/>
            <person name="Charusanti P."/>
            <person name="Shaw S."/>
            <person name="Blin K."/>
            <person name="Weber T."/>
        </authorList>
    </citation>
    <scope>NUCLEOTIDE SEQUENCE</scope>
    <source>
        <strain evidence="5">NBC_01482</strain>
    </source>
</reference>
<proteinExistence type="predicted"/>
<dbReference type="EMBL" id="CP109441">
    <property type="protein sequence ID" value="WUV49131.1"/>
    <property type="molecule type" value="Genomic_DNA"/>
</dbReference>
<feature type="compositionally biased region" description="Basic and acidic residues" evidence="3">
    <location>
        <begin position="1"/>
        <end position="10"/>
    </location>
</feature>
<organism evidence="5 6">
    <name type="scientific">Nocardia vinacea</name>
    <dbReference type="NCBI Taxonomy" id="96468"/>
    <lineage>
        <taxon>Bacteria</taxon>
        <taxon>Bacillati</taxon>
        <taxon>Actinomycetota</taxon>
        <taxon>Actinomycetes</taxon>
        <taxon>Mycobacteriales</taxon>
        <taxon>Nocardiaceae</taxon>
        <taxon>Nocardia</taxon>
    </lineage>
</organism>
<evidence type="ECO:0000256" key="2">
    <source>
        <dbReference type="PROSITE-ProRule" id="PRU00335"/>
    </source>
</evidence>
<keyword evidence="6" id="KW-1185">Reference proteome</keyword>
<keyword evidence="1 2" id="KW-0238">DNA-binding</keyword>
<evidence type="ECO:0000256" key="1">
    <source>
        <dbReference type="ARBA" id="ARBA00023125"/>
    </source>
</evidence>
<dbReference type="InterPro" id="IPR001647">
    <property type="entry name" value="HTH_TetR"/>
</dbReference>
<dbReference type="Gene3D" id="1.10.357.10">
    <property type="entry name" value="Tetracycline Repressor, domain 2"/>
    <property type="match status" value="2"/>
</dbReference>
<dbReference type="Gene3D" id="1.10.10.60">
    <property type="entry name" value="Homeodomain-like"/>
    <property type="match status" value="2"/>
</dbReference>
<feature type="domain" description="HTH tetR-type" evidence="4">
    <location>
        <begin position="230"/>
        <end position="291"/>
    </location>
</feature>
<evidence type="ECO:0000256" key="3">
    <source>
        <dbReference type="SAM" id="MobiDB-lite"/>
    </source>
</evidence>
<dbReference type="PROSITE" id="PS50977">
    <property type="entry name" value="HTH_TETR_2"/>
    <property type="match status" value="2"/>
</dbReference>
<dbReference type="Pfam" id="PF00440">
    <property type="entry name" value="TetR_N"/>
    <property type="match status" value="2"/>
</dbReference>
<name>A0ABZ1Z514_9NOCA</name>
<gene>
    <name evidence="5" type="ORF">OG563_13575</name>
</gene>
<dbReference type="PANTHER" id="PTHR30055:SF237">
    <property type="entry name" value="TRANSCRIPTIONAL REPRESSOR MCE3R"/>
    <property type="match status" value="1"/>
</dbReference>
<comment type="caution">
    <text evidence="2">Lacks conserved residue(s) required for the propagation of feature annotation.</text>
</comment>
<sequence length="413" mass="45222">MDAEDRRAPEDATAGRTARSREVRRRPRNRRAQIAAASAEAFGAFGYHGVSMEDIASRLDISSTALYRHYPSKYALFREEALRLAGLSTEAVRLPEQLRDRPAAERLDHILDALIAASIANRRSAALLRWQNRYLDDPDRQILIDHLITTDAVARELLAETRPELPDGDRTVLSAAAMSVIGSISDHHVAVPVRALAALLRSACHTVTACDLPAPGADTESPGAKEVPLTFKHELLLARAIELFHEHGYPNVSVEDIANAAGLPASSAVYRFYRGKGDLLAAAFRRAADRVSAAIGPAIAASDTPEQALGTLIELYVQGSFAERELTFVYYAEISNVPPEDRTVLRNIQRLNVEEWAKLLIGVRPELSAAEARVLVHAALALVVDLGQWLGPENPLCSQQRVAHLMRVILFGH</sequence>
<feature type="DNA-binding region" description="H-T-H motif" evidence="2">
    <location>
        <begin position="51"/>
        <end position="70"/>
    </location>
</feature>
<dbReference type="Proteomes" id="UP001432062">
    <property type="component" value="Chromosome"/>
</dbReference>
<evidence type="ECO:0000313" key="5">
    <source>
        <dbReference type="EMBL" id="WUV49131.1"/>
    </source>
</evidence>
<dbReference type="SUPFAM" id="SSF46689">
    <property type="entry name" value="Homeodomain-like"/>
    <property type="match status" value="2"/>
</dbReference>